<dbReference type="EMBL" id="CP003333">
    <property type="protein sequence ID" value="AFL69393.1"/>
    <property type="molecule type" value="Genomic_DNA"/>
</dbReference>
<proteinExistence type="predicted"/>
<evidence type="ECO:0000313" key="1">
    <source>
        <dbReference type="EMBL" id="AFL69393.1"/>
    </source>
</evidence>
<name>I3XZL9_SULBS</name>
<dbReference type="HOGENOM" id="CLU_826172_0_0_7"/>
<evidence type="ECO:0000313" key="2">
    <source>
        <dbReference type="Proteomes" id="UP000006176"/>
    </source>
</evidence>
<protein>
    <submittedName>
        <fullName evidence="1">Uncharacterized protein</fullName>
    </submittedName>
</protein>
<dbReference type="PATRIC" id="fig|760154.4.peg.2112"/>
<dbReference type="OrthoDB" id="9823344at2"/>
<keyword evidence="2" id="KW-1185">Reference proteome</keyword>
<gene>
    <name evidence="1" type="ordered locus">Sulba_2115</name>
</gene>
<accession>I3XZL9</accession>
<sequence>MSLEIKVFLCNPQTDDNLCFHAAINSETDYDIFIDLNHAYEPLMIEALKGNLQQELMDKETCTIETYEINEESYIQNIEKFLEYLNLFYGLITVQQEFELQSLIGVRLVGAGFRGAQDKPMLEESHFKAMQSMHSIRKKLFPPANNSNYQGDDIFLKKAHGSLILTLEATKLYTEQISFMRTIYNDIEQRSIDPYQFDNQPDIERYQSIIKQLHELNKLQNLQNFYLIINGVEYPITQTVYLKEQATTIYNQHITLIGTYDSYNRSTNSFEITTTSHGKRYCHLESLSMRNYERYSSILDLLSTINIFDKAPTKLEITGKMIGPQTVDIDTVSLHP</sequence>
<dbReference type="RefSeq" id="WP_014770259.1">
    <property type="nucleotide sequence ID" value="NC_018002.1"/>
</dbReference>
<dbReference type="Proteomes" id="UP000006176">
    <property type="component" value="Chromosome"/>
</dbReference>
<reference evidence="1 2" key="1">
    <citation type="submission" date="2012-06" db="EMBL/GenBank/DDBJ databases">
        <title>Complete sequence of Sulfurospirillum barnesii SES-3.</title>
        <authorList>
            <consortium name="US DOE Joint Genome Institute"/>
            <person name="Lucas S."/>
            <person name="Han J."/>
            <person name="Lapidus A."/>
            <person name="Cheng J.-F."/>
            <person name="Goodwin L."/>
            <person name="Pitluck S."/>
            <person name="Peters L."/>
            <person name="Ovchinnikova G."/>
            <person name="Lu M."/>
            <person name="Detter J.C."/>
            <person name="Han C."/>
            <person name="Tapia R."/>
            <person name="Land M."/>
            <person name="Hauser L."/>
            <person name="Kyrpides N."/>
            <person name="Ivanova N."/>
            <person name="Pagani I."/>
            <person name="Stolz J."/>
            <person name="Arkin A."/>
            <person name="Dehal P."/>
            <person name="Oremland R."/>
            <person name="Saltikov C."/>
            <person name="Basu P."/>
            <person name="Hollibaugh J."/>
            <person name="Newman D."/>
            <person name="Stolyar S."/>
            <person name="Hazen T."/>
            <person name="Woyke T."/>
        </authorList>
    </citation>
    <scope>NUCLEOTIDE SEQUENCE [LARGE SCALE GENOMIC DNA]</scope>
    <source>
        <strain evidence="2">ATCC 700032 / DSM 10660 / SES-3</strain>
    </source>
</reference>
<dbReference type="AlphaFoldDB" id="I3XZL9"/>
<dbReference type="KEGG" id="sba:Sulba_2115"/>
<organism evidence="1 2">
    <name type="scientific">Sulfurospirillum barnesii (strain ATCC 700032 / DSM 10660 / SES-3)</name>
    <dbReference type="NCBI Taxonomy" id="760154"/>
    <lineage>
        <taxon>Bacteria</taxon>
        <taxon>Pseudomonadati</taxon>
        <taxon>Campylobacterota</taxon>
        <taxon>Epsilonproteobacteria</taxon>
        <taxon>Campylobacterales</taxon>
        <taxon>Sulfurospirillaceae</taxon>
        <taxon>Sulfurospirillum</taxon>
    </lineage>
</organism>